<keyword evidence="4" id="KW-0472">Membrane</keyword>
<dbReference type="InterPro" id="IPR000535">
    <property type="entry name" value="MSP_dom"/>
</dbReference>
<keyword evidence="3" id="KW-1133">Transmembrane helix</keyword>
<evidence type="ECO:0000256" key="2">
    <source>
        <dbReference type="ARBA" id="ARBA00022692"/>
    </source>
</evidence>
<dbReference type="GO" id="GO:0016020">
    <property type="term" value="C:membrane"/>
    <property type="evidence" value="ECO:0007669"/>
    <property type="project" value="UniProtKB-SubCell"/>
</dbReference>
<dbReference type="Gene3D" id="2.60.40.10">
    <property type="entry name" value="Immunoglobulins"/>
    <property type="match status" value="1"/>
</dbReference>
<dbReference type="InterPro" id="IPR013783">
    <property type="entry name" value="Ig-like_fold"/>
</dbReference>
<dbReference type="EMBL" id="ODYU01002540">
    <property type="protein sequence ID" value="SOQ40170.1"/>
    <property type="molecule type" value="Genomic_DNA"/>
</dbReference>
<reference evidence="6" key="1">
    <citation type="submission" date="2016-07" db="EMBL/GenBank/DDBJ databases">
        <authorList>
            <person name="Bretaudeau A."/>
        </authorList>
    </citation>
    <scope>NUCLEOTIDE SEQUENCE</scope>
    <source>
        <strain evidence="6">Rice</strain>
        <tissue evidence="6">Whole body</tissue>
    </source>
</reference>
<protein>
    <submittedName>
        <fullName evidence="6">SFRICE_001652</fullName>
    </submittedName>
</protein>
<dbReference type="PANTHER" id="PTHR34441">
    <property type="entry name" value="MOTILE SPERM DOMAIN-CONTAINING PROTEIN 1"/>
    <property type="match status" value="1"/>
</dbReference>
<dbReference type="AlphaFoldDB" id="A0A2H1VH49"/>
<gene>
    <name evidence="6" type="ORF">SFRICE_001652</name>
</gene>
<organism evidence="6">
    <name type="scientific">Spodoptera frugiperda</name>
    <name type="common">Fall armyworm</name>
    <dbReference type="NCBI Taxonomy" id="7108"/>
    <lineage>
        <taxon>Eukaryota</taxon>
        <taxon>Metazoa</taxon>
        <taxon>Ecdysozoa</taxon>
        <taxon>Arthropoda</taxon>
        <taxon>Hexapoda</taxon>
        <taxon>Insecta</taxon>
        <taxon>Pterygota</taxon>
        <taxon>Neoptera</taxon>
        <taxon>Endopterygota</taxon>
        <taxon>Lepidoptera</taxon>
        <taxon>Glossata</taxon>
        <taxon>Ditrysia</taxon>
        <taxon>Noctuoidea</taxon>
        <taxon>Noctuidae</taxon>
        <taxon>Amphipyrinae</taxon>
        <taxon>Spodoptera</taxon>
    </lineage>
</organism>
<dbReference type="PANTHER" id="PTHR34441:SF1">
    <property type="entry name" value="MOTILE SPERM DOMAIN-CONTAINING 1"/>
    <property type="match status" value="1"/>
</dbReference>
<feature type="domain" description="MSP" evidence="5">
    <location>
        <begin position="10"/>
        <end position="88"/>
    </location>
</feature>
<comment type="subcellular location">
    <subcellularLocation>
        <location evidence="1">Membrane</location>
        <topology evidence="1">Multi-pass membrane protein</topology>
    </subcellularLocation>
</comment>
<name>A0A2H1VH49_SPOFR</name>
<evidence type="ECO:0000256" key="4">
    <source>
        <dbReference type="ARBA" id="ARBA00023136"/>
    </source>
</evidence>
<evidence type="ECO:0000256" key="3">
    <source>
        <dbReference type="ARBA" id="ARBA00022989"/>
    </source>
</evidence>
<dbReference type="GO" id="GO:0005737">
    <property type="term" value="C:cytoplasm"/>
    <property type="evidence" value="ECO:0007669"/>
    <property type="project" value="TreeGrafter"/>
</dbReference>
<dbReference type="OrthoDB" id="10022288at2759"/>
<keyword evidence="2" id="KW-0812">Transmembrane</keyword>
<dbReference type="Pfam" id="PF00635">
    <property type="entry name" value="Motile_Sperm"/>
    <property type="match status" value="1"/>
</dbReference>
<dbReference type="SUPFAM" id="SSF49354">
    <property type="entry name" value="PapD-like"/>
    <property type="match status" value="1"/>
</dbReference>
<evidence type="ECO:0000313" key="6">
    <source>
        <dbReference type="EMBL" id="SOQ40170.1"/>
    </source>
</evidence>
<proteinExistence type="predicted"/>
<evidence type="ECO:0000256" key="1">
    <source>
        <dbReference type="ARBA" id="ARBA00004141"/>
    </source>
</evidence>
<dbReference type="InterPro" id="IPR008962">
    <property type="entry name" value="PapD-like_sf"/>
</dbReference>
<evidence type="ECO:0000259" key="5">
    <source>
        <dbReference type="Pfam" id="PF00635"/>
    </source>
</evidence>
<dbReference type="InterPro" id="IPR039283">
    <property type="entry name" value="MOSPD1/3"/>
</dbReference>
<sequence>MKNLPVFVFPVALEFYLSARHTHKQLLTVYNPYEFPVNLKVLCTSPKKFTVIDPEGVIAPQSCIDIVVRYTQTSQTHCDSIEKFRITMFDKNTQQVLGKRDILTKLIEGEPSNISQECLGDDFHPLTMRPAPLRSTEEVSRMTPCTHPSHREQQPVNVVAVAVSICCIAALLLPTQPEEVMKSQWPDWLHIGSNLKLVFSFVLGLVSGRVSVMAPALRASGGPTRTNHCRRLSLTTAASACCSLSHGGSLAASCFSARGPPRSYAPTRS</sequence>
<accession>A0A2H1VH49</accession>